<dbReference type="InterPro" id="IPR039425">
    <property type="entry name" value="RNA_pol_sigma-70-like"/>
</dbReference>
<keyword evidence="9" id="KW-1185">Reference proteome</keyword>
<keyword evidence="5" id="KW-0804">Transcription</keyword>
<dbReference type="PANTHER" id="PTHR43133">
    <property type="entry name" value="RNA POLYMERASE ECF-TYPE SIGMA FACTO"/>
    <property type="match status" value="1"/>
</dbReference>
<protein>
    <submittedName>
        <fullName evidence="8">Sigma-70 family RNA polymerase sigma factor</fullName>
    </submittedName>
</protein>
<dbReference type="InterPro" id="IPR013325">
    <property type="entry name" value="RNA_pol_sigma_r2"/>
</dbReference>
<dbReference type="GO" id="GO:0003677">
    <property type="term" value="F:DNA binding"/>
    <property type="evidence" value="ECO:0007669"/>
    <property type="project" value="UniProtKB-KW"/>
</dbReference>
<dbReference type="InterPro" id="IPR013249">
    <property type="entry name" value="RNA_pol_sigma70_r4_t2"/>
</dbReference>
<evidence type="ECO:0000256" key="3">
    <source>
        <dbReference type="ARBA" id="ARBA00023082"/>
    </source>
</evidence>
<dbReference type="InterPro" id="IPR007627">
    <property type="entry name" value="RNA_pol_sigma70_r2"/>
</dbReference>
<dbReference type="InterPro" id="IPR014284">
    <property type="entry name" value="RNA_pol_sigma-70_dom"/>
</dbReference>
<dbReference type="AlphaFoldDB" id="A0A5B8V327"/>
<evidence type="ECO:0000256" key="2">
    <source>
        <dbReference type="ARBA" id="ARBA00023015"/>
    </source>
</evidence>
<dbReference type="OrthoDB" id="1116873at2"/>
<dbReference type="Pfam" id="PF04542">
    <property type="entry name" value="Sigma70_r2"/>
    <property type="match status" value="1"/>
</dbReference>
<dbReference type="Proteomes" id="UP000321479">
    <property type="component" value="Chromosome"/>
</dbReference>
<dbReference type="InterPro" id="IPR036388">
    <property type="entry name" value="WH-like_DNA-bd_sf"/>
</dbReference>
<comment type="similarity">
    <text evidence="1">Belongs to the sigma-70 factor family. ECF subfamily.</text>
</comment>
<organism evidence="8 9">
    <name type="scientific">Mucilaginibacter ginsenosidivorans</name>
    <dbReference type="NCBI Taxonomy" id="398053"/>
    <lineage>
        <taxon>Bacteria</taxon>
        <taxon>Pseudomonadati</taxon>
        <taxon>Bacteroidota</taxon>
        <taxon>Sphingobacteriia</taxon>
        <taxon>Sphingobacteriales</taxon>
        <taxon>Sphingobacteriaceae</taxon>
        <taxon>Mucilaginibacter</taxon>
    </lineage>
</organism>
<dbReference type="GO" id="GO:0006352">
    <property type="term" value="P:DNA-templated transcription initiation"/>
    <property type="evidence" value="ECO:0007669"/>
    <property type="project" value="InterPro"/>
</dbReference>
<gene>
    <name evidence="8" type="ORF">FRZ54_01320</name>
</gene>
<dbReference type="PANTHER" id="PTHR43133:SF8">
    <property type="entry name" value="RNA POLYMERASE SIGMA FACTOR HI_1459-RELATED"/>
    <property type="match status" value="1"/>
</dbReference>
<dbReference type="SUPFAM" id="SSF88946">
    <property type="entry name" value="Sigma2 domain of RNA polymerase sigma factors"/>
    <property type="match status" value="1"/>
</dbReference>
<dbReference type="Gene3D" id="1.10.10.10">
    <property type="entry name" value="Winged helix-like DNA-binding domain superfamily/Winged helix DNA-binding domain"/>
    <property type="match status" value="1"/>
</dbReference>
<evidence type="ECO:0000259" key="7">
    <source>
        <dbReference type="Pfam" id="PF08281"/>
    </source>
</evidence>
<evidence type="ECO:0000313" key="8">
    <source>
        <dbReference type="EMBL" id="QEC65568.1"/>
    </source>
</evidence>
<dbReference type="EMBL" id="CP042436">
    <property type="protein sequence ID" value="QEC65568.1"/>
    <property type="molecule type" value="Genomic_DNA"/>
</dbReference>
<feature type="domain" description="RNA polymerase sigma-70 region 2" evidence="6">
    <location>
        <begin position="34"/>
        <end position="99"/>
    </location>
</feature>
<dbReference type="Pfam" id="PF08281">
    <property type="entry name" value="Sigma70_r4_2"/>
    <property type="match status" value="1"/>
</dbReference>
<dbReference type="InterPro" id="IPR013324">
    <property type="entry name" value="RNA_pol_sigma_r3/r4-like"/>
</dbReference>
<evidence type="ECO:0000259" key="6">
    <source>
        <dbReference type="Pfam" id="PF04542"/>
    </source>
</evidence>
<evidence type="ECO:0000256" key="1">
    <source>
        <dbReference type="ARBA" id="ARBA00010641"/>
    </source>
</evidence>
<dbReference type="SUPFAM" id="SSF88659">
    <property type="entry name" value="Sigma3 and sigma4 domains of RNA polymerase sigma factors"/>
    <property type="match status" value="1"/>
</dbReference>
<feature type="domain" description="RNA polymerase sigma factor 70 region 4 type 2" evidence="7">
    <location>
        <begin position="129"/>
        <end position="181"/>
    </location>
</feature>
<reference evidence="8 9" key="1">
    <citation type="journal article" date="2017" name="Curr. Microbiol.">
        <title>Mucilaginibacter ginsenosidivorans sp. nov., Isolated from Soil of Ginseng Field.</title>
        <authorList>
            <person name="Kim M.M."/>
            <person name="Siddiqi M.Z."/>
            <person name="Im W.T."/>
        </authorList>
    </citation>
    <scope>NUCLEOTIDE SEQUENCE [LARGE SCALE GENOMIC DNA]</scope>
    <source>
        <strain evidence="8 9">Gsoil 3017</strain>
    </source>
</reference>
<sequence length="190" mass="22307">MKFFKRTVKSGSTDDEALLESYRQSGDLSVLGALFERYMPLLYGVCLKYLKDEEAAKDAVMGIFEELIIKVKQHDIKQFRSWVYVLGRNYCLMQLRSGKKMEEVSLDEVMEFTPFLHPEENNNKEEILNALERCMKKLTEGQRHSVQLFYLEEKSYKEVVEATGYSMNDVKSYIQNGKRNLKICLEKNRE</sequence>
<dbReference type="GO" id="GO:0016987">
    <property type="term" value="F:sigma factor activity"/>
    <property type="evidence" value="ECO:0007669"/>
    <property type="project" value="UniProtKB-KW"/>
</dbReference>
<proteinExistence type="inferred from homology"/>
<keyword evidence="4" id="KW-0238">DNA-binding</keyword>
<accession>A0A5B8V327</accession>
<evidence type="ECO:0000313" key="9">
    <source>
        <dbReference type="Proteomes" id="UP000321479"/>
    </source>
</evidence>
<name>A0A5B8V327_9SPHI</name>
<evidence type="ECO:0000256" key="4">
    <source>
        <dbReference type="ARBA" id="ARBA00023125"/>
    </source>
</evidence>
<evidence type="ECO:0000256" key="5">
    <source>
        <dbReference type="ARBA" id="ARBA00023163"/>
    </source>
</evidence>
<keyword evidence="2" id="KW-0805">Transcription regulation</keyword>
<dbReference type="KEGG" id="mgin:FRZ54_01320"/>
<keyword evidence="3" id="KW-0731">Sigma factor</keyword>
<dbReference type="NCBIfam" id="TIGR02937">
    <property type="entry name" value="sigma70-ECF"/>
    <property type="match status" value="1"/>
</dbReference>
<dbReference type="Gene3D" id="1.10.1740.10">
    <property type="match status" value="1"/>
</dbReference>